<evidence type="ECO:0000313" key="3">
    <source>
        <dbReference type="Proteomes" id="UP001311915"/>
    </source>
</evidence>
<accession>A0AAV9M134</accession>
<evidence type="ECO:0000313" key="2">
    <source>
        <dbReference type="EMBL" id="KAK4731634.1"/>
    </source>
</evidence>
<feature type="region of interest" description="Disordered" evidence="1">
    <location>
        <begin position="110"/>
        <end position="134"/>
    </location>
</feature>
<name>A0AAV9M134_9SOLN</name>
<keyword evidence="3" id="KW-1185">Reference proteome</keyword>
<reference evidence="2 3" key="1">
    <citation type="submission" date="2023-10" db="EMBL/GenBank/DDBJ databases">
        <title>Genome-Wide Identification Analysis in wild type Solanum Pinnatisectum Reveals Some Genes Defensing Phytophthora Infestans.</title>
        <authorList>
            <person name="Sun C."/>
        </authorList>
    </citation>
    <scope>NUCLEOTIDE SEQUENCE [LARGE SCALE GENOMIC DNA]</scope>
    <source>
        <strain evidence="2">LQN</strain>
        <tissue evidence="2">Leaf</tissue>
    </source>
</reference>
<gene>
    <name evidence="2" type="ORF">R3W88_024622</name>
</gene>
<comment type="caution">
    <text evidence="2">The sequence shown here is derived from an EMBL/GenBank/DDBJ whole genome shotgun (WGS) entry which is preliminary data.</text>
</comment>
<proteinExistence type="predicted"/>
<protein>
    <recommendedName>
        <fullName evidence="4">Integrase core domain containing protein</fullName>
    </recommendedName>
</protein>
<evidence type="ECO:0008006" key="4">
    <source>
        <dbReference type="Google" id="ProtNLM"/>
    </source>
</evidence>
<evidence type="ECO:0000256" key="1">
    <source>
        <dbReference type="SAM" id="MobiDB-lite"/>
    </source>
</evidence>
<dbReference type="EMBL" id="JAWPEI010000003">
    <property type="protein sequence ID" value="KAK4731634.1"/>
    <property type="molecule type" value="Genomic_DNA"/>
</dbReference>
<sequence>MATLLQHMRPWMHRSIEKCEAKMEQMMDQKIHAINKRLDTFDLRVLERPTPTIDVTPFQTELVSLYTNVTALLAPTQTASEAIPKMEEDHVVMTALFGYAMPPPYSFYAAGKRHRSDHTSDTNEARRLKKKERQ</sequence>
<feature type="compositionally biased region" description="Basic and acidic residues" evidence="1">
    <location>
        <begin position="117"/>
        <end position="126"/>
    </location>
</feature>
<dbReference type="Proteomes" id="UP001311915">
    <property type="component" value="Unassembled WGS sequence"/>
</dbReference>
<dbReference type="AlphaFoldDB" id="A0AAV9M134"/>
<organism evidence="2 3">
    <name type="scientific">Solanum pinnatisectum</name>
    <name type="common">tansyleaf nightshade</name>
    <dbReference type="NCBI Taxonomy" id="50273"/>
    <lineage>
        <taxon>Eukaryota</taxon>
        <taxon>Viridiplantae</taxon>
        <taxon>Streptophyta</taxon>
        <taxon>Embryophyta</taxon>
        <taxon>Tracheophyta</taxon>
        <taxon>Spermatophyta</taxon>
        <taxon>Magnoliopsida</taxon>
        <taxon>eudicotyledons</taxon>
        <taxon>Gunneridae</taxon>
        <taxon>Pentapetalae</taxon>
        <taxon>asterids</taxon>
        <taxon>lamiids</taxon>
        <taxon>Solanales</taxon>
        <taxon>Solanaceae</taxon>
        <taxon>Solanoideae</taxon>
        <taxon>Solaneae</taxon>
        <taxon>Solanum</taxon>
    </lineage>
</organism>